<dbReference type="InterPro" id="IPR006664">
    <property type="entry name" value="OMP_bac"/>
</dbReference>
<keyword evidence="8 10" id="KW-0472">Membrane</keyword>
<dbReference type="GO" id="GO:0006811">
    <property type="term" value="P:monoatomic ion transport"/>
    <property type="evidence" value="ECO:0007669"/>
    <property type="project" value="UniProtKB-KW"/>
</dbReference>
<dbReference type="InterPro" id="IPR000498">
    <property type="entry name" value="OmpA-like_TM_dom"/>
</dbReference>
<organism evidence="12 13">
    <name type="scientific">Povalibacter uvarum</name>
    <dbReference type="NCBI Taxonomy" id="732238"/>
    <lineage>
        <taxon>Bacteria</taxon>
        <taxon>Pseudomonadati</taxon>
        <taxon>Pseudomonadota</taxon>
        <taxon>Gammaproteobacteria</taxon>
        <taxon>Steroidobacterales</taxon>
        <taxon>Steroidobacteraceae</taxon>
        <taxon>Povalibacter</taxon>
    </lineage>
</organism>
<keyword evidence="13" id="KW-1185">Reference proteome</keyword>
<keyword evidence="7" id="KW-0626">Porin</keyword>
<evidence type="ECO:0000256" key="10">
    <source>
        <dbReference type="PROSITE-ProRule" id="PRU00473"/>
    </source>
</evidence>
<name>A0A841HFZ8_9GAMM</name>
<protein>
    <submittedName>
        <fullName evidence="12">OOP family OmpA-OmpF porin</fullName>
    </submittedName>
</protein>
<dbReference type="InterPro" id="IPR050330">
    <property type="entry name" value="Bact_OuterMem_StrucFunc"/>
</dbReference>
<comment type="similarity">
    <text evidence="2">Belongs to the outer membrane OOP (TC 1.B.6) superfamily. OmpA family.</text>
</comment>
<dbReference type="GO" id="GO:0046930">
    <property type="term" value="C:pore complex"/>
    <property type="evidence" value="ECO:0007669"/>
    <property type="project" value="UniProtKB-KW"/>
</dbReference>
<evidence type="ECO:0000256" key="7">
    <source>
        <dbReference type="ARBA" id="ARBA00023114"/>
    </source>
</evidence>
<keyword evidence="3" id="KW-0813">Transport</keyword>
<dbReference type="PROSITE" id="PS01068">
    <property type="entry name" value="OMPA_1"/>
    <property type="match status" value="1"/>
</dbReference>
<evidence type="ECO:0000313" key="12">
    <source>
        <dbReference type="EMBL" id="MBB6091696.1"/>
    </source>
</evidence>
<dbReference type="PANTHER" id="PTHR30329:SF21">
    <property type="entry name" value="LIPOPROTEIN YIAD-RELATED"/>
    <property type="match status" value="1"/>
</dbReference>
<evidence type="ECO:0000256" key="1">
    <source>
        <dbReference type="ARBA" id="ARBA00004571"/>
    </source>
</evidence>
<proteinExistence type="inferred from homology"/>
<sequence length="349" mass="37485">MLASLCVCGLASNAAAREPEAVTQYPSAAYFGGEAGALYYDNACEANALSCDDTDVTAAIFGGYRFNPYLALELSYRDLGEAHATYPRLTSTLDVTGQMRGYGLDVQVSLPINDTWLAYVRGGAFYSQAETRSSEFQAEEDEWAPAAGAGIAWQFRPNWQARIQYLFLSGVGGADTGESNAEIVSLGLSYFFGQHTKPAPEPAAIVPATSPPPPPTAAPELPLCAPPLPAWTTQIYFAFNSDEPLAMESLIPLMDRMQRHPQTTVRIAGFADSSGPSGYNLALSQRRALAVAERFRARGIESNRIVVGGFGESEVDTGTGSVRDALSRRVNVTSPAVRFENGQCRSEKP</sequence>
<evidence type="ECO:0000256" key="4">
    <source>
        <dbReference type="ARBA" id="ARBA00022452"/>
    </source>
</evidence>
<accession>A0A841HFZ8</accession>
<feature type="domain" description="OmpA-like" evidence="11">
    <location>
        <begin position="229"/>
        <end position="338"/>
    </location>
</feature>
<reference evidence="12 13" key="1">
    <citation type="submission" date="2020-08" db="EMBL/GenBank/DDBJ databases">
        <title>Genomic Encyclopedia of Type Strains, Phase IV (KMG-IV): sequencing the most valuable type-strain genomes for metagenomic binning, comparative biology and taxonomic classification.</title>
        <authorList>
            <person name="Goeker M."/>
        </authorList>
    </citation>
    <scope>NUCLEOTIDE SEQUENCE [LARGE SCALE GENOMIC DNA]</scope>
    <source>
        <strain evidence="12 13">DSM 26723</strain>
    </source>
</reference>
<dbReference type="Proteomes" id="UP000588068">
    <property type="component" value="Unassembled WGS sequence"/>
</dbReference>
<dbReference type="PRINTS" id="PR01021">
    <property type="entry name" value="OMPADOMAIN"/>
</dbReference>
<dbReference type="InterPro" id="IPR036737">
    <property type="entry name" value="OmpA-like_sf"/>
</dbReference>
<dbReference type="SUPFAM" id="SSF103088">
    <property type="entry name" value="OmpA-like"/>
    <property type="match status" value="1"/>
</dbReference>
<evidence type="ECO:0000313" key="13">
    <source>
        <dbReference type="Proteomes" id="UP000588068"/>
    </source>
</evidence>
<evidence type="ECO:0000256" key="8">
    <source>
        <dbReference type="ARBA" id="ARBA00023136"/>
    </source>
</evidence>
<comment type="subcellular location">
    <subcellularLocation>
        <location evidence="1">Cell outer membrane</location>
        <topology evidence="1">Multi-pass membrane protein</topology>
    </subcellularLocation>
</comment>
<evidence type="ECO:0000256" key="9">
    <source>
        <dbReference type="ARBA" id="ARBA00023237"/>
    </source>
</evidence>
<dbReference type="Pfam" id="PF01389">
    <property type="entry name" value="OmpA_membrane"/>
    <property type="match status" value="1"/>
</dbReference>
<evidence type="ECO:0000259" key="11">
    <source>
        <dbReference type="PROSITE" id="PS51123"/>
    </source>
</evidence>
<dbReference type="GO" id="GO:0015288">
    <property type="term" value="F:porin activity"/>
    <property type="evidence" value="ECO:0007669"/>
    <property type="project" value="UniProtKB-KW"/>
</dbReference>
<evidence type="ECO:0000256" key="5">
    <source>
        <dbReference type="ARBA" id="ARBA00022692"/>
    </source>
</evidence>
<keyword evidence="9" id="KW-0998">Cell outer membrane</keyword>
<evidence type="ECO:0000256" key="6">
    <source>
        <dbReference type="ARBA" id="ARBA00023065"/>
    </source>
</evidence>
<dbReference type="InterPro" id="IPR006665">
    <property type="entry name" value="OmpA-like"/>
</dbReference>
<dbReference type="InterPro" id="IPR011250">
    <property type="entry name" value="OMP/PagP_B-barrel"/>
</dbReference>
<keyword evidence="6" id="KW-0406">Ion transport</keyword>
<evidence type="ECO:0000256" key="3">
    <source>
        <dbReference type="ARBA" id="ARBA00022448"/>
    </source>
</evidence>
<dbReference type="EMBL" id="JACHHZ010000001">
    <property type="protein sequence ID" value="MBB6091696.1"/>
    <property type="molecule type" value="Genomic_DNA"/>
</dbReference>
<gene>
    <name evidence="12" type="ORF">HNQ60_000542</name>
</gene>
<dbReference type="PANTHER" id="PTHR30329">
    <property type="entry name" value="STATOR ELEMENT OF FLAGELLAR MOTOR COMPLEX"/>
    <property type="match status" value="1"/>
</dbReference>
<dbReference type="Gene3D" id="2.40.160.20">
    <property type="match status" value="1"/>
</dbReference>
<dbReference type="CDD" id="cd07185">
    <property type="entry name" value="OmpA_C-like"/>
    <property type="match status" value="1"/>
</dbReference>
<keyword evidence="5" id="KW-0812">Transmembrane</keyword>
<keyword evidence="4" id="KW-1134">Transmembrane beta strand</keyword>
<evidence type="ECO:0000256" key="2">
    <source>
        <dbReference type="ARBA" id="ARBA00005710"/>
    </source>
</evidence>
<comment type="caution">
    <text evidence="12">The sequence shown here is derived from an EMBL/GenBank/DDBJ whole genome shotgun (WGS) entry which is preliminary data.</text>
</comment>
<dbReference type="InterPro" id="IPR006690">
    <property type="entry name" value="OMPA-like_CS"/>
</dbReference>
<dbReference type="Gene3D" id="3.30.1330.60">
    <property type="entry name" value="OmpA-like domain"/>
    <property type="match status" value="1"/>
</dbReference>
<dbReference type="GO" id="GO:0009279">
    <property type="term" value="C:cell outer membrane"/>
    <property type="evidence" value="ECO:0007669"/>
    <property type="project" value="UniProtKB-SubCell"/>
</dbReference>
<dbReference type="RefSeq" id="WP_184329480.1">
    <property type="nucleotide sequence ID" value="NZ_JACHHZ010000001.1"/>
</dbReference>
<dbReference type="Pfam" id="PF00691">
    <property type="entry name" value="OmpA"/>
    <property type="match status" value="1"/>
</dbReference>
<dbReference type="SUPFAM" id="SSF56925">
    <property type="entry name" value="OMPA-like"/>
    <property type="match status" value="1"/>
</dbReference>
<dbReference type="AlphaFoldDB" id="A0A841HFZ8"/>
<dbReference type="PROSITE" id="PS51123">
    <property type="entry name" value="OMPA_2"/>
    <property type="match status" value="1"/>
</dbReference>